<feature type="chain" id="PRO_5017373131" evidence="2">
    <location>
        <begin position="23"/>
        <end position="339"/>
    </location>
</feature>
<dbReference type="Pfam" id="PF01497">
    <property type="entry name" value="Peripla_BP_2"/>
    <property type="match status" value="1"/>
</dbReference>
<dbReference type="EMBL" id="QXQB01000006">
    <property type="protein sequence ID" value="RJX37407.1"/>
    <property type="molecule type" value="Genomic_DNA"/>
</dbReference>
<feature type="signal peptide" evidence="2">
    <location>
        <begin position="1"/>
        <end position="22"/>
    </location>
</feature>
<dbReference type="GO" id="GO:0071281">
    <property type="term" value="P:cellular response to iron ion"/>
    <property type="evidence" value="ECO:0007669"/>
    <property type="project" value="TreeGrafter"/>
</dbReference>
<dbReference type="SUPFAM" id="SSF53807">
    <property type="entry name" value="Helical backbone' metal receptor"/>
    <property type="match status" value="1"/>
</dbReference>
<dbReference type="AlphaFoldDB" id="A0A3A6PAR4"/>
<proteinExistence type="inferred from homology"/>
<dbReference type="InterPro" id="IPR002491">
    <property type="entry name" value="ABC_transptr_periplasmic_BD"/>
</dbReference>
<dbReference type="PROSITE" id="PS51257">
    <property type="entry name" value="PROKAR_LIPOPROTEIN"/>
    <property type="match status" value="1"/>
</dbReference>
<name>A0A3A6PAR4_9BACL</name>
<evidence type="ECO:0000313" key="5">
    <source>
        <dbReference type="Proteomes" id="UP000267798"/>
    </source>
</evidence>
<keyword evidence="2" id="KW-0732">Signal</keyword>
<evidence type="ECO:0000259" key="3">
    <source>
        <dbReference type="PROSITE" id="PS50983"/>
    </source>
</evidence>
<feature type="domain" description="Fe/B12 periplasmic-binding" evidence="3">
    <location>
        <begin position="72"/>
        <end position="334"/>
    </location>
</feature>
<evidence type="ECO:0000256" key="2">
    <source>
        <dbReference type="SAM" id="SignalP"/>
    </source>
</evidence>
<dbReference type="Proteomes" id="UP000267798">
    <property type="component" value="Unassembled WGS sequence"/>
</dbReference>
<comment type="caution">
    <text evidence="4">The sequence shown here is derived from an EMBL/GenBank/DDBJ whole genome shotgun (WGS) entry which is preliminary data.</text>
</comment>
<dbReference type="PANTHER" id="PTHR30535:SF34">
    <property type="entry name" value="MOLYBDATE-BINDING PROTEIN MOLA"/>
    <property type="match status" value="1"/>
</dbReference>
<dbReference type="InterPro" id="IPR050902">
    <property type="entry name" value="ABC_Transporter_SBP"/>
</dbReference>
<evidence type="ECO:0000256" key="1">
    <source>
        <dbReference type="ARBA" id="ARBA00008814"/>
    </source>
</evidence>
<organism evidence="4 5">
    <name type="scientific">Paenibacillus pinisoli</name>
    <dbReference type="NCBI Taxonomy" id="1276110"/>
    <lineage>
        <taxon>Bacteria</taxon>
        <taxon>Bacillati</taxon>
        <taxon>Bacillota</taxon>
        <taxon>Bacilli</taxon>
        <taxon>Bacillales</taxon>
        <taxon>Paenibacillaceae</taxon>
        <taxon>Paenibacillus</taxon>
    </lineage>
</organism>
<gene>
    <name evidence="4" type="ORF">D3P09_23970</name>
</gene>
<comment type="similarity">
    <text evidence="1">Belongs to the bacterial solute-binding protein 8 family.</text>
</comment>
<dbReference type="OrthoDB" id="9816357at2"/>
<dbReference type="RefSeq" id="WP_120113962.1">
    <property type="nucleotide sequence ID" value="NZ_QXQB01000006.1"/>
</dbReference>
<protein>
    <submittedName>
        <fullName evidence="4">ABC transporter substrate-binding protein</fullName>
    </submittedName>
</protein>
<dbReference type="Gene3D" id="3.40.50.1980">
    <property type="entry name" value="Nitrogenase molybdenum iron protein domain"/>
    <property type="match status" value="2"/>
</dbReference>
<reference evidence="4 5" key="1">
    <citation type="submission" date="2018-09" db="EMBL/GenBank/DDBJ databases">
        <title>Paenibacillus aracenensis nov. sp. isolated from a cave in southern Spain.</title>
        <authorList>
            <person name="Jurado V."/>
            <person name="Gutierrez-Patricio S."/>
            <person name="Gonzalez-Pimentel J.L."/>
            <person name="Miller A.Z."/>
            <person name="Laiz L."/>
            <person name="Saiz-Jimenez C."/>
        </authorList>
    </citation>
    <scope>NUCLEOTIDE SEQUENCE [LARGE SCALE GENOMIC DNA]</scope>
    <source>
        <strain evidence="4 5">JCM 19203</strain>
    </source>
</reference>
<evidence type="ECO:0000313" key="4">
    <source>
        <dbReference type="EMBL" id="RJX37407.1"/>
    </source>
</evidence>
<dbReference type="PANTHER" id="PTHR30535">
    <property type="entry name" value="VITAMIN B12-BINDING PROTEIN"/>
    <property type="match status" value="1"/>
</dbReference>
<sequence>MRKIVISAICASLLLSIASACASNQGQAVQGGVESRAGQASGADVNENASLEYLRITDDLGREVVVKSKPERIVTLTPTFTSMLYETGGQAVGRVSFQSFLGDIPKGAEDAAEVGFNAQVNLEKVVSLKPDLVIGGVRLHDSMVEQLEANNIPIIVLNMTTYEDVKSKLQLFSKLSDDESKSEAVLQAMEERIIQLQSKLPAHSPKVVIIQVSTREVTLERDNSIAGGAAKLLNVDNLGASLDAMEGRPDKTPFSLEKIMEFDPDLILISTRGSIEDIEPRMKQDMEGHPAWSSLRAVKDGQVRFLPQQYFLTNPGVDYADAVEYIGKAVYPEVYGHAE</sequence>
<accession>A0A3A6PAR4</accession>
<dbReference type="PROSITE" id="PS50983">
    <property type="entry name" value="FE_B12_PBP"/>
    <property type="match status" value="1"/>
</dbReference>
<keyword evidence="5" id="KW-1185">Reference proteome</keyword>